<sequence>QELQFERLTRELEAERQIVASQLERCKLGSETGSMSSIRMETPQPHWATCDNGQKDIEDELTTGLELVDSCIRSLQESGILDPQDYSASERPSLLSQSALQLNSKPEGSFQYSASYHSNQTLALGETAATQLPARSSQARGAIQSYSQ</sequence>
<keyword evidence="2" id="KW-1185">Reference proteome</keyword>
<dbReference type="AlphaFoldDB" id="A0A851PMY0"/>
<dbReference type="EMBL" id="WBMU01000194">
    <property type="protein sequence ID" value="NXC66531.1"/>
    <property type="molecule type" value="Genomic_DNA"/>
</dbReference>
<gene>
    <name evidence="1" type="primary">Ctnnd2_0</name>
    <name evidence="1" type="ORF">ANHANH_R01026</name>
</gene>
<feature type="non-terminal residue" evidence="1">
    <location>
        <position position="148"/>
    </location>
</feature>
<dbReference type="Proteomes" id="UP000657035">
    <property type="component" value="Unassembled WGS sequence"/>
</dbReference>
<evidence type="ECO:0000313" key="2">
    <source>
        <dbReference type="Proteomes" id="UP000657035"/>
    </source>
</evidence>
<organism evidence="1 2">
    <name type="scientific">Anhinga anhinga</name>
    <name type="common">Anhinga</name>
    <name type="synonym">Plotus anhinga</name>
    <dbReference type="NCBI Taxonomy" id="56067"/>
    <lineage>
        <taxon>Eukaryota</taxon>
        <taxon>Metazoa</taxon>
        <taxon>Chordata</taxon>
        <taxon>Craniata</taxon>
        <taxon>Vertebrata</taxon>
        <taxon>Euteleostomi</taxon>
        <taxon>Archelosauria</taxon>
        <taxon>Archosauria</taxon>
        <taxon>Dinosauria</taxon>
        <taxon>Saurischia</taxon>
        <taxon>Theropoda</taxon>
        <taxon>Coelurosauria</taxon>
        <taxon>Aves</taxon>
        <taxon>Neognathae</taxon>
        <taxon>Neoaves</taxon>
        <taxon>Aequornithes</taxon>
        <taxon>Suliformes</taxon>
        <taxon>Anhingidae</taxon>
        <taxon>Anhinga</taxon>
    </lineage>
</organism>
<name>A0A851PMY0_ANHAN</name>
<protein>
    <submittedName>
        <fullName evidence="1">CTND2 protein</fullName>
    </submittedName>
</protein>
<proteinExistence type="predicted"/>
<evidence type="ECO:0000313" key="1">
    <source>
        <dbReference type="EMBL" id="NXC66531.1"/>
    </source>
</evidence>
<dbReference type="OrthoDB" id="3245100at2759"/>
<feature type="non-terminal residue" evidence="1">
    <location>
        <position position="1"/>
    </location>
</feature>
<reference evidence="1" key="1">
    <citation type="submission" date="2019-09" db="EMBL/GenBank/DDBJ databases">
        <title>Bird 10,000 Genomes (B10K) Project - Family phase.</title>
        <authorList>
            <person name="Zhang G."/>
        </authorList>
    </citation>
    <scope>NUCLEOTIDE SEQUENCE</scope>
    <source>
        <strain evidence="1">B10K-CU-031-38</strain>
    </source>
</reference>
<accession>A0A851PMY0</accession>
<comment type="caution">
    <text evidence="1">The sequence shown here is derived from an EMBL/GenBank/DDBJ whole genome shotgun (WGS) entry which is preliminary data.</text>
</comment>